<dbReference type="Proteomes" id="UP000615796">
    <property type="component" value="Unassembled WGS sequence"/>
</dbReference>
<keyword evidence="8" id="KW-0969">Cilium</keyword>
<keyword evidence="3 7" id="KW-1133">Transmembrane helix</keyword>
<dbReference type="GO" id="GO:0044781">
    <property type="term" value="P:bacterial-type flagellum organization"/>
    <property type="evidence" value="ECO:0007669"/>
    <property type="project" value="UniProtKB-UniRule"/>
</dbReference>
<dbReference type="NCBIfam" id="TIGR03500">
    <property type="entry name" value="FliO_TIGR"/>
    <property type="match status" value="1"/>
</dbReference>
<evidence type="ECO:0000256" key="6">
    <source>
        <dbReference type="ARBA" id="ARBA00037937"/>
    </source>
</evidence>
<evidence type="ECO:0000313" key="9">
    <source>
        <dbReference type="Proteomes" id="UP000615796"/>
    </source>
</evidence>
<reference evidence="8" key="1">
    <citation type="submission" date="2020-08" db="EMBL/GenBank/DDBJ databases">
        <title>Genome Sequencing and Pan-Genome Analysis of Migratory bird Vibrio Strains, Inner Mongolia.</title>
        <authorList>
            <person name="Zheng L."/>
        </authorList>
    </citation>
    <scope>NUCLEOTIDE SEQUENCE</scope>
    <source>
        <strain evidence="8">M13F</strain>
    </source>
</reference>
<gene>
    <name evidence="8" type="primary">fliO</name>
    <name evidence="8" type="ORF">H8Q88_07855</name>
</gene>
<dbReference type="AlphaFoldDB" id="A0A9X0UMB4"/>
<keyword evidence="8" id="KW-0282">Flagellum</keyword>
<evidence type="ECO:0000256" key="4">
    <source>
        <dbReference type="ARBA" id="ARBA00023136"/>
    </source>
</evidence>
<evidence type="ECO:0000256" key="5">
    <source>
        <dbReference type="ARBA" id="ARBA00023143"/>
    </source>
</evidence>
<evidence type="ECO:0000256" key="1">
    <source>
        <dbReference type="ARBA" id="ARBA00022475"/>
    </source>
</evidence>
<evidence type="ECO:0000256" key="3">
    <source>
        <dbReference type="ARBA" id="ARBA00022989"/>
    </source>
</evidence>
<dbReference type="EMBL" id="JACRUP010000003">
    <property type="protein sequence ID" value="MBC5850878.1"/>
    <property type="molecule type" value="Genomic_DNA"/>
</dbReference>
<comment type="caution">
    <text evidence="8">The sequence shown here is derived from an EMBL/GenBank/DDBJ whole genome shotgun (WGS) entry which is preliminary data.</text>
</comment>
<organism evidence="8 9">
    <name type="scientific">Vibrio metschnikovii</name>
    <dbReference type="NCBI Taxonomy" id="28172"/>
    <lineage>
        <taxon>Bacteria</taxon>
        <taxon>Pseudomonadati</taxon>
        <taxon>Pseudomonadota</taxon>
        <taxon>Gammaproteobacteria</taxon>
        <taxon>Vibrionales</taxon>
        <taxon>Vibrionaceae</taxon>
        <taxon>Vibrio</taxon>
    </lineage>
</organism>
<evidence type="ECO:0000256" key="7">
    <source>
        <dbReference type="RuleBase" id="RU362064"/>
    </source>
</evidence>
<dbReference type="InterPro" id="IPR052205">
    <property type="entry name" value="FliO/MopB"/>
</dbReference>
<comment type="subcellular location">
    <subcellularLocation>
        <location evidence="7">Cell membrane</location>
    </subcellularLocation>
    <subcellularLocation>
        <location evidence="7">Bacterial flagellum basal body</location>
    </subcellularLocation>
</comment>
<keyword evidence="4 7" id="KW-0472">Membrane</keyword>
<keyword evidence="1 7" id="KW-1003">Cell membrane</keyword>
<proteinExistence type="inferred from homology"/>
<dbReference type="Pfam" id="PF04347">
    <property type="entry name" value="FliO"/>
    <property type="match status" value="1"/>
</dbReference>
<comment type="similarity">
    <text evidence="6 7">Belongs to the FliO/MopB family.</text>
</comment>
<dbReference type="OrthoDB" id="9342590at2"/>
<protein>
    <recommendedName>
        <fullName evidence="7">Flagellar protein</fullName>
    </recommendedName>
</protein>
<keyword evidence="9" id="KW-1185">Reference proteome</keyword>
<feature type="transmembrane region" description="Helical" evidence="7">
    <location>
        <begin position="26"/>
        <end position="45"/>
    </location>
</feature>
<keyword evidence="2 7" id="KW-0812">Transmembrane</keyword>
<dbReference type="GO" id="GO:0009425">
    <property type="term" value="C:bacterial-type flagellum basal body"/>
    <property type="evidence" value="ECO:0007669"/>
    <property type="project" value="UniProtKB-SubCell"/>
</dbReference>
<keyword evidence="8" id="KW-0966">Cell projection</keyword>
<evidence type="ECO:0000256" key="2">
    <source>
        <dbReference type="ARBA" id="ARBA00022692"/>
    </source>
</evidence>
<dbReference type="GeneID" id="79888314"/>
<sequence length="125" mass="13780">MKKILGLALLSCPAFAAPSSSLDIATTLGSLLFVLGFILFLAWLLKRMKVPVFGQQKGFQIIRQLPVGTKERIMIVQAGEEQFLIGVTSHSIQLIAKLDSPLTQEAQDPTPFAHQLTQLLKKHDK</sequence>
<keyword evidence="5 7" id="KW-0975">Bacterial flagellum</keyword>
<dbReference type="GO" id="GO:0005886">
    <property type="term" value="C:plasma membrane"/>
    <property type="evidence" value="ECO:0007669"/>
    <property type="project" value="UniProtKB-SubCell"/>
</dbReference>
<dbReference type="RefSeq" id="WP_040904140.1">
    <property type="nucleotide sequence ID" value="NZ_CP046793.1"/>
</dbReference>
<dbReference type="PANTHER" id="PTHR38766">
    <property type="entry name" value="FLAGELLAR PROTEIN FLIO"/>
    <property type="match status" value="1"/>
</dbReference>
<dbReference type="InterPro" id="IPR022781">
    <property type="entry name" value="Flagellar_biosynth_FliO"/>
</dbReference>
<name>A0A9X0UMB4_VIBME</name>
<accession>A0A9X0UMB4</accession>
<evidence type="ECO:0000313" key="8">
    <source>
        <dbReference type="EMBL" id="MBC5850878.1"/>
    </source>
</evidence>
<dbReference type="PANTHER" id="PTHR38766:SF1">
    <property type="entry name" value="FLAGELLAR PROTEIN FLIO"/>
    <property type="match status" value="1"/>
</dbReference>